<dbReference type="AlphaFoldDB" id="A0A0P9QDX3"/>
<reference evidence="3 4" key="1">
    <citation type="submission" date="2018-08" db="EMBL/GenBank/DDBJ databases">
        <title>Recombination of ecologically and evolutionarily significant loci maintains genetic cohesion in the Pseudomonas syringae species complex.</title>
        <authorList>
            <person name="Dillon M."/>
            <person name="Thakur S."/>
            <person name="Almeida R.N.D."/>
            <person name="Weir B.S."/>
            <person name="Guttman D.S."/>
        </authorList>
    </citation>
    <scope>NUCLEOTIDE SEQUENCE [LARGE SCALE GENOMIC DNA]</scope>
    <source>
        <strain evidence="2 4">ICMP 13052</strain>
        <strain evidence="1 3">ICMP 4330</strain>
    </source>
</reference>
<dbReference type="Proteomes" id="UP000267908">
    <property type="component" value="Unassembled WGS sequence"/>
</dbReference>
<evidence type="ECO:0000313" key="2">
    <source>
        <dbReference type="EMBL" id="RMQ26612.1"/>
    </source>
</evidence>
<protein>
    <submittedName>
        <fullName evidence="1">Tail fiber assembly domain protein</fullName>
    </submittedName>
</protein>
<evidence type="ECO:0000313" key="1">
    <source>
        <dbReference type="EMBL" id="RMP06834.1"/>
    </source>
</evidence>
<proteinExistence type="predicted"/>
<dbReference type="EMBL" id="RBQG01000319">
    <property type="protein sequence ID" value="RMP06834.1"/>
    <property type="molecule type" value="Genomic_DNA"/>
</dbReference>
<accession>A0A0P9QDX3</accession>
<sequence length="173" mass="18866">MATLKTARNPRWNVEHNVVTLDVVFVETEDMLGEIPFAASPDDIVAHGREIYQLAVAGEFGEIGEPTELEIQSSVNLKRGSASALATAKINALKVALEIINDAVELNQANDQQVASIGGLDAECDAWRTYRVRIAQMESQTEFPLAVEWPEPPAQPFIFTPPSEPDVQKPLAG</sequence>
<dbReference type="RefSeq" id="WP_057435754.1">
    <property type="nucleotide sequence ID" value="NZ_LJQH01000140.1"/>
</dbReference>
<evidence type="ECO:0000313" key="4">
    <source>
        <dbReference type="Proteomes" id="UP000269044"/>
    </source>
</evidence>
<gene>
    <name evidence="2" type="ORF">ALQ08_101419</name>
    <name evidence="1" type="ORF">ALQ28_00609</name>
</gene>
<dbReference type="Proteomes" id="UP000269044">
    <property type="component" value="Unassembled WGS sequence"/>
</dbReference>
<evidence type="ECO:0000313" key="3">
    <source>
        <dbReference type="Proteomes" id="UP000267908"/>
    </source>
</evidence>
<organism evidence="1 3">
    <name type="scientific">Pseudomonas syringae pv. delphinii</name>
    <dbReference type="NCBI Taxonomy" id="192088"/>
    <lineage>
        <taxon>Bacteria</taxon>
        <taxon>Pseudomonadati</taxon>
        <taxon>Pseudomonadota</taxon>
        <taxon>Gammaproteobacteria</taxon>
        <taxon>Pseudomonadales</taxon>
        <taxon>Pseudomonadaceae</taxon>
        <taxon>Pseudomonas</taxon>
    </lineage>
</organism>
<comment type="caution">
    <text evidence="1">The sequence shown here is derived from an EMBL/GenBank/DDBJ whole genome shotgun (WGS) entry which is preliminary data.</text>
</comment>
<dbReference type="EMBL" id="RBRA01000082">
    <property type="protein sequence ID" value="RMQ26612.1"/>
    <property type="molecule type" value="Genomic_DNA"/>
</dbReference>
<name>A0A0P9QDX3_9PSED</name>